<accession>R7TNI1</accession>
<organism evidence="2">
    <name type="scientific">Capitella teleta</name>
    <name type="common">Polychaete worm</name>
    <dbReference type="NCBI Taxonomy" id="283909"/>
    <lineage>
        <taxon>Eukaryota</taxon>
        <taxon>Metazoa</taxon>
        <taxon>Spiralia</taxon>
        <taxon>Lophotrochozoa</taxon>
        <taxon>Annelida</taxon>
        <taxon>Polychaeta</taxon>
        <taxon>Sedentaria</taxon>
        <taxon>Scolecida</taxon>
        <taxon>Capitellidae</taxon>
        <taxon>Capitella</taxon>
    </lineage>
</organism>
<dbReference type="EMBL" id="AMQN01002405">
    <property type="status" value="NOT_ANNOTATED_CDS"/>
    <property type="molecule type" value="Genomic_DNA"/>
</dbReference>
<evidence type="ECO:0000313" key="4">
    <source>
        <dbReference type="Proteomes" id="UP000014760"/>
    </source>
</evidence>
<proteinExistence type="predicted"/>
<dbReference type="EMBL" id="KB309137">
    <property type="protein sequence ID" value="ELT95413.1"/>
    <property type="molecule type" value="Genomic_DNA"/>
</dbReference>
<reference evidence="3" key="3">
    <citation type="submission" date="2015-06" db="UniProtKB">
        <authorList>
            <consortium name="EnsemblMetazoa"/>
        </authorList>
    </citation>
    <scope>IDENTIFICATION</scope>
</reference>
<keyword evidence="1" id="KW-1133">Transmembrane helix</keyword>
<reference evidence="4" key="1">
    <citation type="submission" date="2012-12" db="EMBL/GenBank/DDBJ databases">
        <authorList>
            <person name="Hellsten U."/>
            <person name="Grimwood J."/>
            <person name="Chapman J.A."/>
            <person name="Shapiro H."/>
            <person name="Aerts A."/>
            <person name="Otillar R.P."/>
            <person name="Terry A.Y."/>
            <person name="Boore J.L."/>
            <person name="Simakov O."/>
            <person name="Marletaz F."/>
            <person name="Cho S.-J."/>
            <person name="Edsinger-Gonzales E."/>
            <person name="Havlak P."/>
            <person name="Kuo D.-H."/>
            <person name="Larsson T."/>
            <person name="Lv J."/>
            <person name="Arendt D."/>
            <person name="Savage R."/>
            <person name="Osoegawa K."/>
            <person name="de Jong P."/>
            <person name="Lindberg D.R."/>
            <person name="Seaver E.C."/>
            <person name="Weisblat D.A."/>
            <person name="Putnam N.H."/>
            <person name="Grigoriev I.V."/>
            <person name="Rokhsar D.S."/>
        </authorList>
    </citation>
    <scope>NUCLEOTIDE SEQUENCE</scope>
    <source>
        <strain evidence="4">I ESC-2004</strain>
    </source>
</reference>
<keyword evidence="1" id="KW-0812">Transmembrane</keyword>
<dbReference type="EnsemblMetazoa" id="CapteT208690">
    <property type="protein sequence ID" value="CapteP208690"/>
    <property type="gene ID" value="CapteG208690"/>
</dbReference>
<evidence type="ECO:0000313" key="3">
    <source>
        <dbReference type="EnsemblMetazoa" id="CapteP208690"/>
    </source>
</evidence>
<protein>
    <submittedName>
        <fullName evidence="2 3">Uncharacterized protein</fullName>
    </submittedName>
</protein>
<gene>
    <name evidence="2" type="ORF">CAPTEDRAFT_208690</name>
</gene>
<sequence length="176" mass="19693">MSSNKRLAVALHAGNSSTMSRSRITWLIRRRPIRRQQSQDSQAPSRTSYYQGLAMVIAGLPIAVYTLVSILKSRRAGGHPSYMVYFLCLSAFVLVGFGCARFMYIMNKKKRRRRIIQRSPSLHTESIPAAPANVMIVNVEAPPSYTELNQQITSNVVAGNPPPYELYMLFPKSSAV</sequence>
<feature type="transmembrane region" description="Helical" evidence="1">
    <location>
        <begin position="49"/>
        <end position="70"/>
    </location>
</feature>
<evidence type="ECO:0000313" key="2">
    <source>
        <dbReference type="EMBL" id="ELT95413.1"/>
    </source>
</evidence>
<keyword evidence="1" id="KW-0472">Membrane</keyword>
<dbReference type="AlphaFoldDB" id="R7TNI1"/>
<dbReference type="HOGENOM" id="CLU_1526626_0_0_1"/>
<feature type="transmembrane region" description="Helical" evidence="1">
    <location>
        <begin position="82"/>
        <end position="104"/>
    </location>
</feature>
<evidence type="ECO:0000256" key="1">
    <source>
        <dbReference type="SAM" id="Phobius"/>
    </source>
</evidence>
<name>R7TNI1_CAPTE</name>
<keyword evidence="4" id="KW-1185">Reference proteome</keyword>
<reference evidence="2 4" key="2">
    <citation type="journal article" date="2013" name="Nature">
        <title>Insights into bilaterian evolution from three spiralian genomes.</title>
        <authorList>
            <person name="Simakov O."/>
            <person name="Marletaz F."/>
            <person name="Cho S.J."/>
            <person name="Edsinger-Gonzales E."/>
            <person name="Havlak P."/>
            <person name="Hellsten U."/>
            <person name="Kuo D.H."/>
            <person name="Larsson T."/>
            <person name="Lv J."/>
            <person name="Arendt D."/>
            <person name="Savage R."/>
            <person name="Osoegawa K."/>
            <person name="de Jong P."/>
            <person name="Grimwood J."/>
            <person name="Chapman J.A."/>
            <person name="Shapiro H."/>
            <person name="Aerts A."/>
            <person name="Otillar R.P."/>
            <person name="Terry A.Y."/>
            <person name="Boore J.L."/>
            <person name="Grigoriev I.V."/>
            <person name="Lindberg D.R."/>
            <person name="Seaver E.C."/>
            <person name="Weisblat D.A."/>
            <person name="Putnam N.H."/>
            <person name="Rokhsar D.S."/>
        </authorList>
    </citation>
    <scope>NUCLEOTIDE SEQUENCE</scope>
    <source>
        <strain evidence="2 4">I ESC-2004</strain>
    </source>
</reference>
<dbReference type="Proteomes" id="UP000014760">
    <property type="component" value="Unassembled WGS sequence"/>
</dbReference>